<evidence type="ECO:0000313" key="2">
    <source>
        <dbReference type="EMBL" id="EYU13949.1"/>
    </source>
</evidence>
<reference evidence="2 3" key="1">
    <citation type="submission" date="2014-03" db="EMBL/GenBank/DDBJ databases">
        <title>Draft Genome of Photorhabdus luminescens BA1, an Egyptian Isolate.</title>
        <authorList>
            <person name="Ghazal S."/>
            <person name="Hurst S.G.IV."/>
            <person name="Morris K."/>
            <person name="Thomas K."/>
            <person name="Tisa L.S."/>
        </authorList>
    </citation>
    <scope>NUCLEOTIDE SEQUENCE [LARGE SCALE GENOMIC DNA]</scope>
    <source>
        <strain evidence="2 3">BA1</strain>
    </source>
</reference>
<proteinExistence type="predicted"/>
<feature type="chain" id="PRO_5001503331" description="Secreted protein" evidence="1">
    <location>
        <begin position="29"/>
        <end position="76"/>
    </location>
</feature>
<evidence type="ECO:0000313" key="3">
    <source>
        <dbReference type="Proteomes" id="UP000023464"/>
    </source>
</evidence>
<evidence type="ECO:0000256" key="1">
    <source>
        <dbReference type="SAM" id="SignalP"/>
    </source>
</evidence>
<keyword evidence="3" id="KW-1185">Reference proteome</keyword>
<protein>
    <recommendedName>
        <fullName evidence="4">Secreted protein</fullName>
    </recommendedName>
</protein>
<keyword evidence="1" id="KW-0732">Signal</keyword>
<gene>
    <name evidence="2" type="ORF">BA1DRAFT_03568</name>
</gene>
<sequence>MINRLQHQLLWALLTLTFFSAFSTSIHACVLYPHFPICAAKCVIFSSHTATCIIGSQAPNHLTSDYSMPIISEKNS</sequence>
<comment type="caution">
    <text evidence="2">The sequence shown here is derived from an EMBL/GenBank/DDBJ whole genome shotgun (WGS) entry which is preliminary data.</text>
</comment>
<dbReference type="EMBL" id="JFGV01000064">
    <property type="protein sequence ID" value="EYU13949.1"/>
    <property type="molecule type" value="Genomic_DNA"/>
</dbReference>
<accession>A0A022PEM2</accession>
<organism evidence="2 3">
    <name type="scientific">Photorhabdus aegyptia</name>
    <dbReference type="NCBI Taxonomy" id="2805098"/>
    <lineage>
        <taxon>Bacteria</taxon>
        <taxon>Pseudomonadati</taxon>
        <taxon>Pseudomonadota</taxon>
        <taxon>Gammaproteobacteria</taxon>
        <taxon>Enterobacterales</taxon>
        <taxon>Morganellaceae</taxon>
        <taxon>Photorhabdus</taxon>
    </lineage>
</organism>
<evidence type="ECO:0008006" key="4">
    <source>
        <dbReference type="Google" id="ProtNLM"/>
    </source>
</evidence>
<dbReference type="AlphaFoldDB" id="A0A022PEM2"/>
<name>A0A022PEM2_9GAMM</name>
<feature type="signal peptide" evidence="1">
    <location>
        <begin position="1"/>
        <end position="28"/>
    </location>
</feature>
<dbReference type="Proteomes" id="UP000023464">
    <property type="component" value="Unassembled WGS sequence"/>
</dbReference>